<evidence type="ECO:0000313" key="1">
    <source>
        <dbReference type="EMBL" id="MQX14432.1"/>
    </source>
</evidence>
<dbReference type="RefSeq" id="WP_153437511.1">
    <property type="nucleotide sequence ID" value="NZ_CP121659.1"/>
</dbReference>
<name>A0A6N7L9N1_SINTE</name>
<dbReference type="AlphaFoldDB" id="A0A6N7L9N1"/>
<keyword evidence="2" id="KW-1185">Reference proteome</keyword>
<reference evidence="1 2" key="1">
    <citation type="journal article" date="2013" name="Genome Biol.">
        <title>Comparative genomics of the core and accessory genomes of 48 Sinorhizobium strains comprising five genospecies.</title>
        <authorList>
            <person name="Sugawara M."/>
            <person name="Epstein B."/>
            <person name="Badgley B.D."/>
            <person name="Unno T."/>
            <person name="Xu L."/>
            <person name="Reese J."/>
            <person name="Gyaneshwar P."/>
            <person name="Denny R."/>
            <person name="Mudge J."/>
            <person name="Bharti A.K."/>
            <person name="Farmer A.D."/>
            <person name="May G.D."/>
            <person name="Woodward J.E."/>
            <person name="Medigue C."/>
            <person name="Vallenet D."/>
            <person name="Lajus A."/>
            <person name="Rouy Z."/>
            <person name="Martinez-Vaz B."/>
            <person name="Tiffin P."/>
            <person name="Young N.D."/>
            <person name="Sadowsky M.J."/>
        </authorList>
    </citation>
    <scope>NUCLEOTIDE SEQUENCE [LARGE SCALE GENOMIC DNA]</scope>
    <source>
        <strain evidence="1 2">USDA4894</strain>
    </source>
</reference>
<accession>A0A6N7L9N1</accession>
<gene>
    <name evidence="1" type="ORF">GHK62_06550</name>
</gene>
<organism evidence="1 2">
    <name type="scientific">Sinorhizobium terangae</name>
    <dbReference type="NCBI Taxonomy" id="110322"/>
    <lineage>
        <taxon>Bacteria</taxon>
        <taxon>Pseudomonadati</taxon>
        <taxon>Pseudomonadota</taxon>
        <taxon>Alphaproteobacteria</taxon>
        <taxon>Hyphomicrobiales</taxon>
        <taxon>Rhizobiaceae</taxon>
        <taxon>Sinorhizobium/Ensifer group</taxon>
        <taxon>Sinorhizobium</taxon>
    </lineage>
</organism>
<protein>
    <submittedName>
        <fullName evidence="1">Uncharacterized protein</fullName>
    </submittedName>
</protein>
<proteinExistence type="predicted"/>
<sequence>MVTVADINLTWVQKRADAYCAKLGDHEMGFVLKRQARGDWAWTIWHCNGTGSDDFRHATTLDAAQAQVLAGVKDWFRRAGFS</sequence>
<evidence type="ECO:0000313" key="2">
    <source>
        <dbReference type="Proteomes" id="UP000439983"/>
    </source>
</evidence>
<dbReference type="EMBL" id="WITC01000031">
    <property type="protein sequence ID" value="MQX14432.1"/>
    <property type="molecule type" value="Genomic_DNA"/>
</dbReference>
<dbReference type="OrthoDB" id="8278082at2"/>
<comment type="caution">
    <text evidence="1">The sequence shown here is derived from an EMBL/GenBank/DDBJ whole genome shotgun (WGS) entry which is preliminary data.</text>
</comment>
<dbReference type="Proteomes" id="UP000439983">
    <property type="component" value="Unassembled WGS sequence"/>
</dbReference>